<keyword evidence="5" id="KW-1185">Reference proteome</keyword>
<dbReference type="EC" id="7.1.1.-" evidence="2"/>
<organism evidence="4 5">
    <name type="scientific">Pigmentiphaga aceris</name>
    <dbReference type="NCBI Taxonomy" id="1940612"/>
    <lineage>
        <taxon>Bacteria</taxon>
        <taxon>Pseudomonadati</taxon>
        <taxon>Pseudomonadota</taxon>
        <taxon>Betaproteobacteria</taxon>
        <taxon>Burkholderiales</taxon>
        <taxon>Alcaligenaceae</taxon>
        <taxon>Pigmentiphaga</taxon>
    </lineage>
</organism>
<comment type="catalytic activity">
    <reaction evidence="2">
        <text>a quinone + NADH + 5 H(+)(in) = a quinol + NAD(+) + 4 H(+)(out)</text>
        <dbReference type="Rhea" id="RHEA:57888"/>
        <dbReference type="ChEBI" id="CHEBI:15378"/>
        <dbReference type="ChEBI" id="CHEBI:24646"/>
        <dbReference type="ChEBI" id="CHEBI:57540"/>
        <dbReference type="ChEBI" id="CHEBI:57945"/>
        <dbReference type="ChEBI" id="CHEBI:132124"/>
    </reaction>
</comment>
<evidence type="ECO:0000313" key="4">
    <source>
        <dbReference type="EMBL" id="QEI05726.1"/>
    </source>
</evidence>
<feature type="transmembrane region" description="Helical" evidence="2">
    <location>
        <begin position="53"/>
        <end position="77"/>
    </location>
</feature>
<keyword evidence="4" id="KW-0560">Oxidoreductase</keyword>
<keyword evidence="2" id="KW-0812">Transmembrane</keyword>
<keyword evidence="2" id="KW-1133">Transmembrane helix</keyword>
<dbReference type="PANTHER" id="PTHR33269:SF17">
    <property type="entry name" value="NADH-UBIQUINONE OXIDOREDUCTASE CHAIN 6"/>
    <property type="match status" value="1"/>
</dbReference>
<feature type="transmembrane region" description="Helical" evidence="2">
    <location>
        <begin position="89"/>
        <end position="113"/>
    </location>
</feature>
<feature type="compositionally biased region" description="Low complexity" evidence="3">
    <location>
        <begin position="199"/>
        <end position="215"/>
    </location>
</feature>
<reference evidence="4 5" key="1">
    <citation type="submission" date="2019-08" db="EMBL/GenBank/DDBJ databases">
        <title>Amphibian skin-associated Pigmentiphaga: genome sequence and occurrence across geography and hosts.</title>
        <authorList>
            <person name="Bletz M.C."/>
            <person name="Bunk B."/>
            <person name="Sproeer C."/>
            <person name="Biwer P."/>
            <person name="Reiter S."/>
            <person name="Rabemananjara F.C.E."/>
            <person name="Schulz S."/>
            <person name="Overmann J."/>
            <person name="Vences M."/>
        </authorList>
    </citation>
    <scope>NUCLEOTIDE SEQUENCE [LARGE SCALE GENOMIC DNA]</scope>
    <source>
        <strain evidence="4 5">Mada1488</strain>
    </source>
</reference>
<keyword evidence="2" id="KW-0874">Quinone</keyword>
<accession>A0A5C0AVJ7</accession>
<dbReference type="GO" id="GO:0005886">
    <property type="term" value="C:plasma membrane"/>
    <property type="evidence" value="ECO:0007669"/>
    <property type="project" value="UniProtKB-SubCell"/>
</dbReference>
<dbReference type="Gene3D" id="1.20.120.1200">
    <property type="entry name" value="NADH-ubiquinone/plastoquinone oxidoreductase chain 6, subunit NuoJ"/>
    <property type="match status" value="1"/>
</dbReference>
<comment type="similarity">
    <text evidence="1 2">Belongs to the complex I subunit 6 family.</text>
</comment>
<keyword evidence="2" id="KW-1003">Cell membrane</keyword>
<dbReference type="EMBL" id="CP043046">
    <property type="protein sequence ID" value="QEI05726.1"/>
    <property type="molecule type" value="Genomic_DNA"/>
</dbReference>
<dbReference type="NCBIfam" id="NF005164">
    <property type="entry name" value="PRK06638.1-4"/>
    <property type="match status" value="1"/>
</dbReference>
<dbReference type="PANTHER" id="PTHR33269">
    <property type="entry name" value="NADH-UBIQUINONE OXIDOREDUCTASE CHAIN 6"/>
    <property type="match status" value="1"/>
</dbReference>
<dbReference type="Pfam" id="PF00499">
    <property type="entry name" value="Oxidored_q3"/>
    <property type="match status" value="1"/>
</dbReference>
<dbReference type="GO" id="GO:0008137">
    <property type="term" value="F:NADH dehydrogenase (ubiquinone) activity"/>
    <property type="evidence" value="ECO:0007669"/>
    <property type="project" value="UniProtKB-UniRule"/>
</dbReference>
<dbReference type="InterPro" id="IPR042106">
    <property type="entry name" value="Nuo/plastoQ_OxRdtase_6_NuoJ"/>
</dbReference>
<feature type="transmembrane region" description="Helical" evidence="2">
    <location>
        <begin position="29"/>
        <end position="47"/>
    </location>
</feature>
<keyword evidence="2" id="KW-0520">NAD</keyword>
<comment type="subcellular location">
    <subcellularLocation>
        <location evidence="2">Cell membrane</location>
        <topology evidence="2">Multi-pass membrane protein</topology>
    </subcellularLocation>
</comment>
<evidence type="ECO:0000313" key="5">
    <source>
        <dbReference type="Proteomes" id="UP000325161"/>
    </source>
</evidence>
<proteinExistence type="inferred from homology"/>
<feature type="transmembrane region" description="Helical" evidence="2">
    <location>
        <begin position="140"/>
        <end position="163"/>
    </location>
</feature>
<dbReference type="InterPro" id="IPR001457">
    <property type="entry name" value="NADH_UbQ/plastoQ_OxRdtase_su6"/>
</dbReference>
<dbReference type="AlphaFoldDB" id="A0A5C0AVJ7"/>
<dbReference type="RefSeq" id="WP_148814109.1">
    <property type="nucleotide sequence ID" value="NZ_CP043046.1"/>
</dbReference>
<protein>
    <recommendedName>
        <fullName evidence="2">NADH-quinone oxidoreductase subunit J</fullName>
        <ecNumber evidence="2">7.1.1.-</ecNumber>
    </recommendedName>
</protein>
<feature type="transmembrane region" description="Helical" evidence="2">
    <location>
        <begin position="6"/>
        <end position="22"/>
    </location>
</feature>
<comment type="function">
    <text evidence="2">NDH-1 shuttles electrons from NADH, via FMN and iron-sulfur (Fe-S) centers, to quinones in the respiratory chain. Couples the redox reaction to proton translocation (for every two electrons transferred, four hydrogen ions are translocated across the cytoplasmic membrane), and thus conserves the redox energy in a proton gradient.</text>
</comment>
<feature type="region of interest" description="Disordered" evidence="3">
    <location>
        <begin position="192"/>
        <end position="215"/>
    </location>
</feature>
<sequence>MTAILFYVFAAILVVASLRVITARSPVTAAMHLVLAFFTAAMIWVLLKAEFLGILLVLVYVGAVMVLFLFVVMMLDINTDKIREGFRSYLPLGLTVGAVMVAEMSFVLARAYWQTDVGPAVVPDDFNNTREIGIAMYTQYVYAVEIAAVLLLVGMIAAIALTLRHRVDLKRNDPSKQIRARRDERVRLVDVAPAPRVTASPAADAAPTDSTGGKA</sequence>
<evidence type="ECO:0000256" key="1">
    <source>
        <dbReference type="ARBA" id="ARBA00005698"/>
    </source>
</evidence>
<evidence type="ECO:0000256" key="3">
    <source>
        <dbReference type="SAM" id="MobiDB-lite"/>
    </source>
</evidence>
<keyword evidence="2" id="KW-0472">Membrane</keyword>
<dbReference type="KEGG" id="pacr:FXN63_07615"/>
<dbReference type="Proteomes" id="UP000325161">
    <property type="component" value="Chromosome"/>
</dbReference>
<dbReference type="OrthoDB" id="5295927at2"/>
<dbReference type="GO" id="GO:0016491">
    <property type="term" value="F:oxidoreductase activity"/>
    <property type="evidence" value="ECO:0007669"/>
    <property type="project" value="UniProtKB-KW"/>
</dbReference>
<name>A0A5C0AVJ7_9BURK</name>
<evidence type="ECO:0000256" key="2">
    <source>
        <dbReference type="RuleBase" id="RU004429"/>
    </source>
</evidence>
<gene>
    <name evidence="4" type="ORF">FXN63_07615</name>
</gene>
<dbReference type="GO" id="GO:0048038">
    <property type="term" value="F:quinone binding"/>
    <property type="evidence" value="ECO:0007669"/>
    <property type="project" value="UniProtKB-UniRule"/>
</dbReference>